<name>A0A6P6D8B9_OCTDE</name>
<dbReference type="Proteomes" id="UP000515203">
    <property type="component" value="Unplaced"/>
</dbReference>
<keyword evidence="7" id="KW-1185">Reference proteome</keyword>
<evidence type="ECO:0000256" key="1">
    <source>
        <dbReference type="ARBA" id="ARBA00006169"/>
    </source>
</evidence>
<evidence type="ECO:0000256" key="2">
    <source>
        <dbReference type="ARBA" id="ARBA00022723"/>
    </source>
</evidence>
<dbReference type="FunCoup" id="A0A6P6D8B9">
    <property type="interactions" value="2669"/>
</dbReference>
<dbReference type="InterPro" id="IPR036869">
    <property type="entry name" value="J_dom_sf"/>
</dbReference>
<evidence type="ECO:0000259" key="5">
    <source>
        <dbReference type="PROSITE" id="PS50076"/>
    </source>
</evidence>
<keyword evidence="2" id="KW-0479">Metal-binding</keyword>
<dbReference type="Pfam" id="PF00226">
    <property type="entry name" value="DnaJ"/>
    <property type="match status" value="1"/>
</dbReference>
<organism evidence="7 8">
    <name type="scientific">Octodon degus</name>
    <name type="common">Degu</name>
    <name type="synonym">Sciurus degus</name>
    <dbReference type="NCBI Taxonomy" id="10160"/>
    <lineage>
        <taxon>Eukaryota</taxon>
        <taxon>Metazoa</taxon>
        <taxon>Chordata</taxon>
        <taxon>Craniata</taxon>
        <taxon>Vertebrata</taxon>
        <taxon>Euteleostomi</taxon>
        <taxon>Mammalia</taxon>
        <taxon>Eutheria</taxon>
        <taxon>Euarchontoglires</taxon>
        <taxon>Glires</taxon>
        <taxon>Rodentia</taxon>
        <taxon>Hystricomorpha</taxon>
        <taxon>Octodontidae</taxon>
        <taxon>Octodon</taxon>
    </lineage>
</organism>
<comment type="similarity">
    <text evidence="1">Belongs to the DPH4 family.</text>
</comment>
<dbReference type="InterPro" id="IPR036671">
    <property type="entry name" value="DPH_MB_sf"/>
</dbReference>
<evidence type="ECO:0000313" key="8">
    <source>
        <dbReference type="RefSeq" id="XP_023556331.1"/>
    </source>
</evidence>
<dbReference type="PROSITE" id="PS50076">
    <property type="entry name" value="DNAJ_2"/>
    <property type="match status" value="1"/>
</dbReference>
<evidence type="ECO:0000256" key="4">
    <source>
        <dbReference type="ARBA" id="ARBA00023004"/>
    </source>
</evidence>
<evidence type="ECO:0000259" key="6">
    <source>
        <dbReference type="PROSITE" id="PS51074"/>
    </source>
</evidence>
<dbReference type="OrthoDB" id="66964at2759"/>
<dbReference type="Gene3D" id="1.10.287.110">
    <property type="entry name" value="DnaJ domain"/>
    <property type="match status" value="1"/>
</dbReference>
<dbReference type="PANTHER" id="PTHR45255:SF1">
    <property type="entry name" value="DNAJ HOMOLOG SUBFAMILY C MEMBER 24"/>
    <property type="match status" value="1"/>
</dbReference>
<dbReference type="PROSITE" id="PS51074">
    <property type="entry name" value="DPH_MB"/>
    <property type="match status" value="1"/>
</dbReference>
<dbReference type="Gene3D" id="3.10.660.10">
    <property type="entry name" value="DPH Zinc finger"/>
    <property type="match status" value="1"/>
</dbReference>
<dbReference type="RefSeq" id="XP_023556331.1">
    <property type="nucleotide sequence ID" value="XM_023700563.1"/>
</dbReference>
<dbReference type="InParanoid" id="A0A6P6D8B9"/>
<reference evidence="8" key="1">
    <citation type="submission" date="2025-08" db="UniProtKB">
        <authorList>
            <consortium name="RefSeq"/>
        </authorList>
    </citation>
    <scope>IDENTIFICATION</scope>
</reference>
<dbReference type="Pfam" id="PF05207">
    <property type="entry name" value="Zn_ribbon_CSL"/>
    <property type="match status" value="1"/>
</dbReference>
<keyword evidence="3" id="KW-0862">Zinc</keyword>
<dbReference type="PANTHER" id="PTHR45255">
    <property type="entry name" value="DNAJ HOMOLOG SUBFAMILY C MEMBER 24"/>
    <property type="match status" value="1"/>
</dbReference>
<evidence type="ECO:0000256" key="3">
    <source>
        <dbReference type="ARBA" id="ARBA00022833"/>
    </source>
</evidence>
<feature type="domain" description="J" evidence="5">
    <location>
        <begin position="11"/>
        <end position="82"/>
    </location>
</feature>
<gene>
    <name evidence="8" type="primary">LOC101575365</name>
</gene>
<dbReference type="GeneID" id="101575365"/>
<protein>
    <submittedName>
        <fullName evidence="8">DnaJ homolog subfamily C member 24-like</fullName>
    </submittedName>
</protein>
<dbReference type="GO" id="GO:0008198">
    <property type="term" value="F:ferrous iron binding"/>
    <property type="evidence" value="ECO:0007669"/>
    <property type="project" value="TreeGrafter"/>
</dbReference>
<dbReference type="CDD" id="cd06257">
    <property type="entry name" value="DnaJ"/>
    <property type="match status" value="1"/>
</dbReference>
<evidence type="ECO:0000313" key="7">
    <source>
        <dbReference type="Proteomes" id="UP000515203"/>
    </source>
</evidence>
<proteinExistence type="inferred from homology"/>
<keyword evidence="4" id="KW-0408">Iron</keyword>
<accession>A0A6P6D8B9</accession>
<dbReference type="PRINTS" id="PR00625">
    <property type="entry name" value="JDOMAIN"/>
</dbReference>
<dbReference type="InterPro" id="IPR001623">
    <property type="entry name" value="DnaJ_domain"/>
</dbReference>
<feature type="domain" description="DPH-type MB" evidence="6">
    <location>
        <begin position="93"/>
        <end position="155"/>
    </location>
</feature>
<dbReference type="SUPFAM" id="SSF46565">
    <property type="entry name" value="Chaperone J-domain"/>
    <property type="match status" value="1"/>
</dbReference>
<dbReference type="SUPFAM" id="SSF144217">
    <property type="entry name" value="CSL zinc finger"/>
    <property type="match status" value="1"/>
</dbReference>
<dbReference type="SMART" id="SM00271">
    <property type="entry name" value="DnaJ"/>
    <property type="match status" value="1"/>
</dbReference>
<dbReference type="InterPro" id="IPR007872">
    <property type="entry name" value="DPH_MB_dom"/>
</dbReference>
<dbReference type="GO" id="GO:0001671">
    <property type="term" value="F:ATPase activator activity"/>
    <property type="evidence" value="ECO:0007669"/>
    <property type="project" value="TreeGrafter"/>
</dbReference>
<dbReference type="AlphaFoldDB" id="A0A6P6D8B9"/>
<dbReference type="FunFam" id="1.10.287.110:FF:000056">
    <property type="entry name" value="DnaJ (Hsp40) homolog, subfamily C, member 24"/>
    <property type="match status" value="1"/>
</dbReference>
<sequence>MMAREQMPKKDWYGVLGADPSADVSDLKQKYQKLLLMYHPDKQSTATPAETLEEHRQKFIEVGQAWKVLGNEELRKEYDLQRHEDELRSVGPVHAHVYLEEMSWNEDDSGSKGGARSFSLSCRCGGTYSICEQEVAATGLVPCDTCSLMVELLHNS</sequence>